<dbReference type="SUPFAM" id="SSF63712">
    <property type="entry name" value="Nicotinic receptor ligand binding domain-like"/>
    <property type="match status" value="1"/>
</dbReference>
<dbReference type="CDD" id="cd19051">
    <property type="entry name" value="LGIC_TM_cation"/>
    <property type="match status" value="1"/>
</dbReference>
<dbReference type="InterPro" id="IPR036719">
    <property type="entry name" value="Neuro-gated_channel_TM_sf"/>
</dbReference>
<dbReference type="InterPro" id="IPR038050">
    <property type="entry name" value="Neuro_actylchol_rec"/>
</dbReference>
<gene>
    <name evidence="8" type="ORF">EGW08_014788</name>
</gene>
<dbReference type="STRING" id="188477.A0A3S1BXI0"/>
<feature type="domain" description="Neurotransmitter-gated ion-channel transmembrane" evidence="7">
    <location>
        <begin position="69"/>
        <end position="148"/>
    </location>
</feature>
<keyword evidence="2 5" id="KW-0812">Transmembrane</keyword>
<feature type="transmembrane region" description="Helical" evidence="5">
    <location>
        <begin position="94"/>
        <end position="113"/>
    </location>
</feature>
<comment type="caution">
    <text evidence="8">The sequence shown here is derived from an EMBL/GenBank/DDBJ whole genome shotgun (WGS) entry which is preliminary data.</text>
</comment>
<keyword evidence="9" id="KW-1185">Reference proteome</keyword>
<feature type="non-terminal residue" evidence="8">
    <location>
        <position position="1"/>
    </location>
</feature>
<reference evidence="8 9" key="1">
    <citation type="submission" date="2019-01" db="EMBL/GenBank/DDBJ databases">
        <title>A draft genome assembly of the solar-powered sea slug Elysia chlorotica.</title>
        <authorList>
            <person name="Cai H."/>
            <person name="Li Q."/>
            <person name="Fang X."/>
            <person name="Li J."/>
            <person name="Curtis N.E."/>
            <person name="Altenburger A."/>
            <person name="Shibata T."/>
            <person name="Feng M."/>
            <person name="Maeda T."/>
            <person name="Schwartz J.A."/>
            <person name="Shigenobu S."/>
            <person name="Lundholm N."/>
            <person name="Nishiyama T."/>
            <person name="Yang H."/>
            <person name="Hasebe M."/>
            <person name="Li S."/>
            <person name="Pierce S.K."/>
            <person name="Wang J."/>
        </authorList>
    </citation>
    <scope>NUCLEOTIDE SEQUENCE [LARGE SCALE GENOMIC DNA]</scope>
    <source>
        <strain evidence="8">EC2010</strain>
        <tissue evidence="8">Whole organism of an adult</tissue>
    </source>
</reference>
<evidence type="ECO:0000256" key="2">
    <source>
        <dbReference type="ARBA" id="ARBA00022692"/>
    </source>
</evidence>
<evidence type="ECO:0000313" key="8">
    <source>
        <dbReference type="EMBL" id="RUS77450.1"/>
    </source>
</evidence>
<dbReference type="EMBL" id="RQTK01000579">
    <property type="protein sequence ID" value="RUS77450.1"/>
    <property type="molecule type" value="Genomic_DNA"/>
</dbReference>
<dbReference type="GO" id="GO:0005230">
    <property type="term" value="F:extracellular ligand-gated monoatomic ion channel activity"/>
    <property type="evidence" value="ECO:0007669"/>
    <property type="project" value="InterPro"/>
</dbReference>
<dbReference type="Gene3D" id="2.70.170.10">
    <property type="entry name" value="Neurotransmitter-gated ion-channel ligand-binding domain"/>
    <property type="match status" value="1"/>
</dbReference>
<evidence type="ECO:0008006" key="10">
    <source>
        <dbReference type="Google" id="ProtNLM"/>
    </source>
</evidence>
<dbReference type="InterPro" id="IPR006201">
    <property type="entry name" value="Neur_channel"/>
</dbReference>
<evidence type="ECO:0000256" key="5">
    <source>
        <dbReference type="SAM" id="Phobius"/>
    </source>
</evidence>
<dbReference type="Pfam" id="PF02932">
    <property type="entry name" value="Neur_chan_memb"/>
    <property type="match status" value="1"/>
</dbReference>
<organism evidence="8 9">
    <name type="scientific">Elysia chlorotica</name>
    <name type="common">Eastern emerald elysia</name>
    <name type="synonym">Sea slug</name>
    <dbReference type="NCBI Taxonomy" id="188477"/>
    <lineage>
        <taxon>Eukaryota</taxon>
        <taxon>Metazoa</taxon>
        <taxon>Spiralia</taxon>
        <taxon>Lophotrochozoa</taxon>
        <taxon>Mollusca</taxon>
        <taxon>Gastropoda</taxon>
        <taxon>Heterobranchia</taxon>
        <taxon>Euthyneura</taxon>
        <taxon>Panpulmonata</taxon>
        <taxon>Sacoglossa</taxon>
        <taxon>Placobranchoidea</taxon>
        <taxon>Plakobranchidae</taxon>
        <taxon>Elysia</taxon>
    </lineage>
</organism>
<dbReference type="SUPFAM" id="SSF90112">
    <property type="entry name" value="Neurotransmitter-gated ion-channel transmembrane pore"/>
    <property type="match status" value="1"/>
</dbReference>
<evidence type="ECO:0000259" key="7">
    <source>
        <dbReference type="Pfam" id="PF02932"/>
    </source>
</evidence>
<keyword evidence="4 5" id="KW-0472">Membrane</keyword>
<dbReference type="AlphaFoldDB" id="A0A3S1BXI0"/>
<feature type="transmembrane region" description="Helical" evidence="5">
    <location>
        <begin position="246"/>
        <end position="265"/>
    </location>
</feature>
<evidence type="ECO:0000256" key="3">
    <source>
        <dbReference type="ARBA" id="ARBA00022989"/>
    </source>
</evidence>
<dbReference type="Pfam" id="PF02931">
    <property type="entry name" value="Neur_chan_LBD"/>
    <property type="match status" value="1"/>
</dbReference>
<protein>
    <recommendedName>
        <fullName evidence="10">Neurotransmitter-gated ion-channel ligand-binding domain-containing protein</fullName>
    </recommendedName>
</protein>
<evidence type="ECO:0000256" key="4">
    <source>
        <dbReference type="ARBA" id="ARBA00023136"/>
    </source>
</evidence>
<dbReference type="GO" id="GO:0004888">
    <property type="term" value="F:transmembrane signaling receptor activity"/>
    <property type="evidence" value="ECO:0007669"/>
    <property type="project" value="InterPro"/>
</dbReference>
<dbReference type="PANTHER" id="PTHR18945">
    <property type="entry name" value="NEUROTRANSMITTER GATED ION CHANNEL"/>
    <property type="match status" value="1"/>
</dbReference>
<dbReference type="OrthoDB" id="6074759at2759"/>
<dbReference type="InterPro" id="IPR006029">
    <property type="entry name" value="Neurotrans-gated_channel_TM"/>
</dbReference>
<sequence length="267" mass="29918">VNDLSAIDEDTIPLRVMSDGTVTWMPPGILSMSCEMDSTYFPFDRQTCTLVVTFSVTAKRRSTFHWINIIIPILINSFLCCFVFLLPADSGEKMGYSLTCLLAFVVLLTLLAADMPTSAKYTSLLEVYICLSLGFSSLTVFLSQLNLHIHFRDDAVYPIGGRILKMTKLAMVLVRDVRLVKGNGKVHPEFDTDSAERPPSYHSDKPIKTPVCRMTPADFKDDGEEEELKITWQIVADVMDAVCLRFYTIFIGLLTFTFLLAMVLGQA</sequence>
<evidence type="ECO:0000259" key="6">
    <source>
        <dbReference type="Pfam" id="PF02931"/>
    </source>
</evidence>
<name>A0A3S1BXI0_ELYCH</name>
<feature type="transmembrane region" description="Helical" evidence="5">
    <location>
        <begin position="125"/>
        <end position="145"/>
    </location>
</feature>
<keyword evidence="3 5" id="KW-1133">Transmembrane helix</keyword>
<feature type="transmembrane region" description="Helical" evidence="5">
    <location>
        <begin position="66"/>
        <end position="88"/>
    </location>
</feature>
<dbReference type="InterPro" id="IPR006202">
    <property type="entry name" value="Neur_chan_lig-bd"/>
</dbReference>
<dbReference type="Proteomes" id="UP000271974">
    <property type="component" value="Unassembled WGS sequence"/>
</dbReference>
<evidence type="ECO:0000256" key="1">
    <source>
        <dbReference type="ARBA" id="ARBA00004141"/>
    </source>
</evidence>
<dbReference type="InterPro" id="IPR036734">
    <property type="entry name" value="Neur_chan_lig-bd_sf"/>
</dbReference>
<proteinExistence type="predicted"/>
<accession>A0A3S1BXI0</accession>
<dbReference type="GO" id="GO:0016020">
    <property type="term" value="C:membrane"/>
    <property type="evidence" value="ECO:0007669"/>
    <property type="project" value="UniProtKB-SubCell"/>
</dbReference>
<feature type="domain" description="Neurotransmitter-gated ion-channel ligand-binding" evidence="6">
    <location>
        <begin position="8"/>
        <end position="52"/>
    </location>
</feature>
<comment type="subcellular location">
    <subcellularLocation>
        <location evidence="1">Membrane</location>
        <topology evidence="1">Multi-pass membrane protein</topology>
    </subcellularLocation>
</comment>
<evidence type="ECO:0000313" key="9">
    <source>
        <dbReference type="Proteomes" id="UP000271974"/>
    </source>
</evidence>
<dbReference type="Gene3D" id="1.20.58.390">
    <property type="entry name" value="Neurotransmitter-gated ion-channel transmembrane domain"/>
    <property type="match status" value="1"/>
</dbReference>